<dbReference type="EMBL" id="GBRH01231195">
    <property type="protein sequence ID" value="JAD66700.1"/>
    <property type="molecule type" value="Transcribed_RNA"/>
</dbReference>
<protein>
    <submittedName>
        <fullName evidence="2">Uncharacterized protein</fullName>
    </submittedName>
</protein>
<evidence type="ECO:0000313" key="2">
    <source>
        <dbReference type="EMBL" id="JAD66700.1"/>
    </source>
</evidence>
<organism evidence="2">
    <name type="scientific">Arundo donax</name>
    <name type="common">Giant reed</name>
    <name type="synonym">Donax arundinaceus</name>
    <dbReference type="NCBI Taxonomy" id="35708"/>
    <lineage>
        <taxon>Eukaryota</taxon>
        <taxon>Viridiplantae</taxon>
        <taxon>Streptophyta</taxon>
        <taxon>Embryophyta</taxon>
        <taxon>Tracheophyta</taxon>
        <taxon>Spermatophyta</taxon>
        <taxon>Magnoliopsida</taxon>
        <taxon>Liliopsida</taxon>
        <taxon>Poales</taxon>
        <taxon>Poaceae</taxon>
        <taxon>PACMAD clade</taxon>
        <taxon>Arundinoideae</taxon>
        <taxon>Arundineae</taxon>
        <taxon>Arundo</taxon>
    </lineage>
</organism>
<evidence type="ECO:0000256" key="1">
    <source>
        <dbReference type="SAM" id="Phobius"/>
    </source>
</evidence>
<keyword evidence="1" id="KW-1133">Transmembrane helix</keyword>
<proteinExistence type="predicted"/>
<keyword evidence="1" id="KW-0812">Transmembrane</keyword>
<reference evidence="2" key="2">
    <citation type="journal article" date="2015" name="Data Brief">
        <title>Shoot transcriptome of the giant reed, Arundo donax.</title>
        <authorList>
            <person name="Barrero R.A."/>
            <person name="Guerrero F.D."/>
            <person name="Moolhuijzen P."/>
            <person name="Goolsby J.A."/>
            <person name="Tidwell J."/>
            <person name="Bellgard S.E."/>
            <person name="Bellgard M.I."/>
        </authorList>
    </citation>
    <scope>NUCLEOTIDE SEQUENCE</scope>
    <source>
        <tissue evidence="2">Shoot tissue taken approximately 20 cm above the soil surface</tissue>
    </source>
</reference>
<accession>A0A0A9BZY4</accession>
<keyword evidence="1" id="KW-0472">Membrane</keyword>
<name>A0A0A9BZY4_ARUDO</name>
<sequence length="50" mass="5794">MLTGIVDRNGWLMLPFTYISFLQPFTVVELFFIGFTELVLMVSQNCSDRC</sequence>
<dbReference type="AlphaFoldDB" id="A0A0A9BZY4"/>
<feature type="transmembrane region" description="Helical" evidence="1">
    <location>
        <begin position="12"/>
        <end position="35"/>
    </location>
</feature>
<reference evidence="2" key="1">
    <citation type="submission" date="2014-09" db="EMBL/GenBank/DDBJ databases">
        <authorList>
            <person name="Magalhaes I.L.F."/>
            <person name="Oliveira U."/>
            <person name="Santos F.R."/>
            <person name="Vidigal T.H.D.A."/>
            <person name="Brescovit A.D."/>
            <person name="Santos A.J."/>
        </authorList>
    </citation>
    <scope>NUCLEOTIDE SEQUENCE</scope>
    <source>
        <tissue evidence="2">Shoot tissue taken approximately 20 cm above the soil surface</tissue>
    </source>
</reference>